<organism evidence="1">
    <name type="scientific">uncultured Caudovirales phage</name>
    <dbReference type="NCBI Taxonomy" id="2100421"/>
    <lineage>
        <taxon>Viruses</taxon>
        <taxon>Duplodnaviria</taxon>
        <taxon>Heunggongvirae</taxon>
        <taxon>Uroviricota</taxon>
        <taxon>Caudoviricetes</taxon>
        <taxon>Peduoviridae</taxon>
        <taxon>Maltschvirus</taxon>
        <taxon>Maltschvirus maltsch</taxon>
    </lineage>
</organism>
<gene>
    <name evidence="1" type="ORF">UFOVP972_199</name>
</gene>
<proteinExistence type="predicted"/>
<reference evidence="1" key="1">
    <citation type="submission" date="2020-05" db="EMBL/GenBank/DDBJ databases">
        <authorList>
            <person name="Chiriac C."/>
            <person name="Salcher M."/>
            <person name="Ghai R."/>
            <person name="Kavagutti S V."/>
        </authorList>
    </citation>
    <scope>NUCLEOTIDE SEQUENCE</scope>
</reference>
<evidence type="ECO:0000313" key="1">
    <source>
        <dbReference type="EMBL" id="CAB4175458.1"/>
    </source>
</evidence>
<dbReference type="EMBL" id="LR796923">
    <property type="protein sequence ID" value="CAB4175458.1"/>
    <property type="molecule type" value="Genomic_DNA"/>
</dbReference>
<accession>A0A6J5Q1Y3</accession>
<protein>
    <submittedName>
        <fullName evidence="1">Uncharacterized protein</fullName>
    </submittedName>
</protein>
<sequence length="163" mass="18973">MEDPRIILNRIMTPDGTILKSMHRHDYVTYIDKNGLEYMVDGGHEYLRRNVHSTELSPIIKVKKFLLGLLGKTWKDPLAYTELSVYEDSPFEVIREHFHRGGRGKDGRQPLTWVPMAKMSDAWLKACITYNEDRNIGDSFSNKMYSAELDYRAQNGIFIEDLD</sequence>
<name>A0A6J5Q1Y3_9CAUD</name>